<reference evidence="3" key="2">
    <citation type="submission" date="2019-10" db="EMBL/GenBank/DDBJ databases">
        <authorList>
            <consortium name="NCBI Pathogen Detection Project"/>
        </authorList>
    </citation>
    <scope>NUCLEOTIDE SEQUENCE</scope>
    <source>
        <strain evidence="3">11-6231</strain>
    </source>
</reference>
<reference evidence="3" key="1">
    <citation type="journal article" date="2018" name="Genome Biol.">
        <title>SKESA: strategic k-mer extension for scrupulous assemblies.</title>
        <authorList>
            <person name="Souvorov A."/>
            <person name="Agarwala R."/>
            <person name="Lipman D.J."/>
        </authorList>
    </citation>
    <scope>NUCLEOTIDE SEQUENCE</scope>
    <source>
        <strain evidence="3">11-6231</strain>
    </source>
</reference>
<evidence type="ECO:0000256" key="2">
    <source>
        <dbReference type="ARBA" id="ARBA00022649"/>
    </source>
</evidence>
<protein>
    <submittedName>
        <fullName evidence="3">Type I toxin-antitoxin system Ibs family toxin</fullName>
    </submittedName>
</protein>
<proteinExistence type="inferred from homology"/>
<gene>
    <name evidence="3" type="ORF">GDG83_15030</name>
</gene>
<keyword evidence="2" id="KW-1277">Toxin-antitoxin system</keyword>
<comment type="similarity">
    <text evidence="1">Belongs to the Ibs toxic protein family.</text>
</comment>
<evidence type="ECO:0000313" key="3">
    <source>
        <dbReference type="EMBL" id="HAA0033694.1"/>
    </source>
</evidence>
<dbReference type="InterPro" id="IPR025881">
    <property type="entry name" value="Toxin_Ibs"/>
</dbReference>
<evidence type="ECO:0000256" key="1">
    <source>
        <dbReference type="ARBA" id="ARBA00010353"/>
    </source>
</evidence>
<accession>A0A6V8UE24</accession>
<organism evidence="3">
    <name type="scientific">Salmonella infantis</name>
    <dbReference type="NCBI Taxonomy" id="595"/>
    <lineage>
        <taxon>Bacteria</taxon>
        <taxon>Pseudomonadati</taxon>
        <taxon>Pseudomonadota</taxon>
        <taxon>Gammaproteobacteria</taxon>
        <taxon>Enterobacterales</taxon>
        <taxon>Enterobacteriaceae</taxon>
        <taxon>Salmonella</taxon>
    </lineage>
</organism>
<comment type="caution">
    <text evidence="3">The sequence shown here is derived from an EMBL/GenBank/DDBJ whole genome shotgun (WGS) entry which is preliminary data.</text>
</comment>
<name>A0A6V8UE24_SALIN</name>
<dbReference type="AlphaFoldDB" id="A0A6V8UE24"/>
<dbReference type="EMBL" id="DAAAAF010000032">
    <property type="protein sequence ID" value="HAA0033694.1"/>
    <property type="molecule type" value="Genomic_DNA"/>
</dbReference>
<sequence length="29" mass="3344">MMKVVIILVILLVISFQAYQDTKGRRNPP</sequence>
<dbReference type="Pfam" id="PF13956">
    <property type="entry name" value="Ibs_toxin"/>
    <property type="match status" value="1"/>
</dbReference>